<reference evidence="1" key="2">
    <citation type="submission" date="2025-03" db="EMBL/GenBank/DDBJ databases">
        <authorList>
            <consortium name="ELIXIR-Norway"/>
            <consortium name="Elixir Norway"/>
        </authorList>
    </citation>
    <scope>NUCLEOTIDE SEQUENCE</scope>
</reference>
<protein>
    <submittedName>
        <fullName evidence="1">Uncharacterized protein</fullName>
    </submittedName>
</protein>
<reference evidence="1" key="1">
    <citation type="submission" date="2023-05" db="EMBL/GenBank/DDBJ databases">
        <authorList>
            <consortium name="ELIXIR-Norway"/>
        </authorList>
    </citation>
    <scope>NUCLEOTIDE SEQUENCE</scope>
</reference>
<evidence type="ECO:0000313" key="1">
    <source>
        <dbReference type="EMBL" id="CAN0491905.1"/>
    </source>
</evidence>
<evidence type="ECO:0000313" key="2">
    <source>
        <dbReference type="Proteomes" id="UP001162501"/>
    </source>
</evidence>
<sequence length="134" mass="14479">MDHQENSPHPEFIFNLSSFGHHHSPIYGHLFLGPHHSFSVAYVRACVLSRFGCVRLCDPMDCSQPPLSMGFSRQEYWSGLPCPPPGDLPNPGIEPASLMSPALAGGFFTTSATWEAPPLLRNPQSSMGGTSAGL</sequence>
<name>A0AC59ZRR5_RANTA</name>
<gene>
    <name evidence="1" type="ORF">MRATA1EN22A_LOCUS21698</name>
</gene>
<dbReference type="EMBL" id="OX596117">
    <property type="protein sequence ID" value="CAN0491905.1"/>
    <property type="molecule type" value="Genomic_DNA"/>
</dbReference>
<dbReference type="Proteomes" id="UP001162501">
    <property type="component" value="Chromosome 33"/>
</dbReference>
<proteinExistence type="predicted"/>
<accession>A0AC59ZRR5</accession>
<organism evidence="1 2">
    <name type="scientific">Rangifer tarandus platyrhynchus</name>
    <name type="common">Svalbard reindeer</name>
    <dbReference type="NCBI Taxonomy" id="3082113"/>
    <lineage>
        <taxon>Eukaryota</taxon>
        <taxon>Metazoa</taxon>
        <taxon>Chordata</taxon>
        <taxon>Craniata</taxon>
        <taxon>Vertebrata</taxon>
        <taxon>Euteleostomi</taxon>
        <taxon>Mammalia</taxon>
        <taxon>Eutheria</taxon>
        <taxon>Laurasiatheria</taxon>
        <taxon>Artiodactyla</taxon>
        <taxon>Ruminantia</taxon>
        <taxon>Pecora</taxon>
        <taxon>Cervidae</taxon>
        <taxon>Odocoileinae</taxon>
        <taxon>Rangifer</taxon>
    </lineage>
</organism>